<gene>
    <name evidence="1" type="ORF">KK1_047345</name>
</gene>
<dbReference type="AlphaFoldDB" id="A0A151QP83"/>
<dbReference type="Gramene" id="C.cajan_45843.t">
    <property type="protein sequence ID" value="C.cajan_45843.t"/>
    <property type="gene ID" value="C.cajan_45843"/>
</dbReference>
<dbReference type="EMBL" id="KQ485473">
    <property type="protein sequence ID" value="KYP32064.1"/>
    <property type="molecule type" value="Genomic_DNA"/>
</dbReference>
<protein>
    <submittedName>
        <fullName evidence="1">Uncharacterized protein</fullName>
    </submittedName>
</protein>
<dbReference type="Proteomes" id="UP000075243">
    <property type="component" value="Unassembled WGS sequence"/>
</dbReference>
<evidence type="ECO:0000313" key="1">
    <source>
        <dbReference type="EMBL" id="KYP32064.1"/>
    </source>
</evidence>
<accession>A0A151QP83</accession>
<organism evidence="1 2">
    <name type="scientific">Cajanus cajan</name>
    <name type="common">Pigeon pea</name>
    <name type="synonym">Cajanus indicus</name>
    <dbReference type="NCBI Taxonomy" id="3821"/>
    <lineage>
        <taxon>Eukaryota</taxon>
        <taxon>Viridiplantae</taxon>
        <taxon>Streptophyta</taxon>
        <taxon>Embryophyta</taxon>
        <taxon>Tracheophyta</taxon>
        <taxon>Spermatophyta</taxon>
        <taxon>Magnoliopsida</taxon>
        <taxon>eudicotyledons</taxon>
        <taxon>Gunneridae</taxon>
        <taxon>Pentapetalae</taxon>
        <taxon>rosids</taxon>
        <taxon>fabids</taxon>
        <taxon>Fabales</taxon>
        <taxon>Fabaceae</taxon>
        <taxon>Papilionoideae</taxon>
        <taxon>50 kb inversion clade</taxon>
        <taxon>NPAAA clade</taxon>
        <taxon>indigoferoid/millettioid clade</taxon>
        <taxon>Phaseoleae</taxon>
        <taxon>Cajanus</taxon>
    </lineage>
</organism>
<name>A0A151QP83_CAJCA</name>
<evidence type="ECO:0000313" key="2">
    <source>
        <dbReference type="Proteomes" id="UP000075243"/>
    </source>
</evidence>
<reference evidence="1" key="1">
    <citation type="journal article" date="2012" name="Nat. Biotechnol.">
        <title>Draft genome sequence of pigeonpea (Cajanus cajan), an orphan legume crop of resource-poor farmers.</title>
        <authorList>
            <person name="Varshney R.K."/>
            <person name="Chen W."/>
            <person name="Li Y."/>
            <person name="Bharti A.K."/>
            <person name="Saxena R.K."/>
            <person name="Schlueter J.A."/>
            <person name="Donoghue M.T."/>
            <person name="Azam S."/>
            <person name="Fan G."/>
            <person name="Whaley A.M."/>
            <person name="Farmer A.D."/>
            <person name="Sheridan J."/>
            <person name="Iwata A."/>
            <person name="Tuteja R."/>
            <person name="Penmetsa R.V."/>
            <person name="Wu W."/>
            <person name="Upadhyaya H.D."/>
            <person name="Yang S.P."/>
            <person name="Shah T."/>
            <person name="Saxena K.B."/>
            <person name="Michael T."/>
            <person name="McCombie W.R."/>
            <person name="Yang B."/>
            <person name="Zhang G."/>
            <person name="Yang H."/>
            <person name="Wang J."/>
            <person name="Spillane C."/>
            <person name="Cook D.R."/>
            <person name="May G.D."/>
            <person name="Xu X."/>
            <person name="Jackson S.A."/>
        </authorList>
    </citation>
    <scope>NUCLEOTIDE SEQUENCE [LARGE SCALE GENOMIC DNA]</scope>
</reference>
<proteinExistence type="predicted"/>
<keyword evidence="2" id="KW-1185">Reference proteome</keyword>
<sequence length="104" mass="12124">MDEHQDSPLGFTQITAKKKVKGPTITKNVTSKRLHEERLHVDIDEITRKPTRDSAAQFISTMGVHARTKRRLSRTIFEQILWKLGTEDMRRKTLSIVAKRWRGI</sequence>